<name>A0A9P0VEK8_KLEVA</name>
<dbReference type="EMBL" id="OW969750">
    <property type="protein sequence ID" value="CAH6253838.1"/>
    <property type="molecule type" value="Genomic_DNA"/>
</dbReference>
<evidence type="ECO:0008006" key="3">
    <source>
        <dbReference type="Google" id="ProtNLM"/>
    </source>
</evidence>
<keyword evidence="1" id="KW-0614">Plasmid</keyword>
<dbReference type="Proteomes" id="UP000789617">
    <property type="component" value="Plasmid P1"/>
</dbReference>
<proteinExistence type="predicted"/>
<keyword evidence="2" id="KW-1185">Reference proteome</keyword>
<protein>
    <recommendedName>
        <fullName evidence="3">Type IV conjugative transfer system protein TraE</fullName>
    </recommendedName>
</protein>
<dbReference type="NCBIfam" id="TIGR02761">
    <property type="entry name" value="TraE_TIGR"/>
    <property type="match status" value="1"/>
</dbReference>
<dbReference type="Pfam" id="PF05309">
    <property type="entry name" value="TraE"/>
    <property type="match status" value="1"/>
</dbReference>
<accession>A0A9P0VEK8</accession>
<reference evidence="1" key="1">
    <citation type="submission" date="2022-05" db="EMBL/GenBank/DDBJ databases">
        <authorList>
            <person name="Alioto T."/>
            <person name="Alioto T."/>
            <person name="Gomez Garrido J."/>
        </authorList>
    </citation>
    <scope>NUCLEOTIDE SEQUENCE</scope>
    <source>
        <strain evidence="1">0</strain>
        <plasmid evidence="1">P1</plasmid>
    </source>
</reference>
<organism evidence="1 2">
    <name type="scientific">Klebsiella variicola</name>
    <dbReference type="NCBI Taxonomy" id="244366"/>
    <lineage>
        <taxon>Bacteria</taxon>
        <taxon>Pseudomonadati</taxon>
        <taxon>Pseudomonadota</taxon>
        <taxon>Gammaproteobacteria</taxon>
        <taxon>Enterobacterales</taxon>
        <taxon>Enterobacteriaceae</taxon>
        <taxon>Klebsiella/Raoultella group</taxon>
        <taxon>Klebsiella</taxon>
        <taxon>Klebsiella pneumoniae complex</taxon>
    </lineage>
</organism>
<geneLocation type="plasmid" evidence="1 2">
    <name>P1</name>
</geneLocation>
<dbReference type="AlphaFoldDB" id="A0A9P0VEK8"/>
<dbReference type="InterPro" id="IPR007973">
    <property type="entry name" value="Pilus_assembly_TraE"/>
</dbReference>
<feature type="non-terminal residue" evidence="1">
    <location>
        <position position="1"/>
    </location>
</feature>
<evidence type="ECO:0000313" key="1">
    <source>
        <dbReference type="EMBL" id="CAH6253838.1"/>
    </source>
</evidence>
<sequence length="190" mass="21514">VELKAHRFMGRYTSLAFVILLGLLVISLSGNTLAWLQIDALINSHEETYIPMGLDASFTLSRNRTDASYLEQTAESLVLLRYNVSPESVKANHQALLRFFDNETRPAMQDVLAEEAQRVIDNNVTSAFYLSGLDTYPSAGMVDIHGTVQQWIGSRKQPPEEKTLRLELRYRRGMVTIKAFREKINVSALH</sequence>
<evidence type="ECO:0000313" key="2">
    <source>
        <dbReference type="Proteomes" id="UP000789617"/>
    </source>
</evidence>
<gene>
    <name evidence="1" type="ORF">AN2335V1_4892</name>
</gene>